<feature type="transmembrane region" description="Helical" evidence="1">
    <location>
        <begin position="42"/>
        <end position="61"/>
    </location>
</feature>
<reference evidence="2 3" key="1">
    <citation type="journal article" date="2019" name="Emerg. Microbes Infect.">
        <title>Comprehensive subspecies identification of 175 nontuberculous mycobacteria species based on 7547 genomic profiles.</title>
        <authorList>
            <person name="Matsumoto Y."/>
            <person name="Kinjo T."/>
            <person name="Motooka D."/>
            <person name="Nabeya D."/>
            <person name="Jung N."/>
            <person name="Uechi K."/>
            <person name="Horii T."/>
            <person name="Iida T."/>
            <person name="Fujita J."/>
            <person name="Nakamura S."/>
        </authorList>
    </citation>
    <scope>NUCLEOTIDE SEQUENCE [LARGE SCALE GENOMIC DNA]</scope>
    <source>
        <strain evidence="2 3">JCM 12272</strain>
    </source>
</reference>
<evidence type="ECO:0000313" key="3">
    <source>
        <dbReference type="Proteomes" id="UP000466906"/>
    </source>
</evidence>
<dbReference type="KEGG" id="malv:MALV_44270"/>
<dbReference type="Proteomes" id="UP000466906">
    <property type="component" value="Chromosome"/>
</dbReference>
<evidence type="ECO:0000256" key="1">
    <source>
        <dbReference type="SAM" id="Phobius"/>
    </source>
</evidence>
<keyword evidence="1" id="KW-0472">Membrane</keyword>
<protein>
    <submittedName>
        <fullName evidence="2">Uncharacterized protein</fullName>
    </submittedName>
</protein>
<proteinExistence type="predicted"/>
<gene>
    <name evidence="2" type="ORF">MALV_44270</name>
</gene>
<sequence>MGIPVLTHPHVAVDAGFDDRLEFMQELQVGVFLRHVLHPPRVPWTLSYLYLLVAVNISVYLGDIKFRRMCHTSPAPLAVRR</sequence>
<dbReference type="AlphaFoldDB" id="A0A6N4V0S3"/>
<evidence type="ECO:0000313" key="2">
    <source>
        <dbReference type="EMBL" id="BBX29302.1"/>
    </source>
</evidence>
<keyword evidence="1" id="KW-0812">Transmembrane</keyword>
<keyword evidence="3" id="KW-1185">Reference proteome</keyword>
<name>A0A6N4V0S3_9MYCO</name>
<keyword evidence="1" id="KW-1133">Transmembrane helix</keyword>
<accession>A0A6N4V0S3</accession>
<organism evidence="2 3">
    <name type="scientific">Mycolicibacterium alvei</name>
    <dbReference type="NCBI Taxonomy" id="67081"/>
    <lineage>
        <taxon>Bacteria</taxon>
        <taxon>Bacillati</taxon>
        <taxon>Actinomycetota</taxon>
        <taxon>Actinomycetes</taxon>
        <taxon>Mycobacteriales</taxon>
        <taxon>Mycobacteriaceae</taxon>
        <taxon>Mycolicibacterium</taxon>
    </lineage>
</organism>
<dbReference type="EMBL" id="AP022565">
    <property type="protein sequence ID" value="BBX29302.1"/>
    <property type="molecule type" value="Genomic_DNA"/>
</dbReference>